<evidence type="ECO:0000313" key="2">
    <source>
        <dbReference type="Proteomes" id="UP000000768"/>
    </source>
</evidence>
<dbReference type="Gramene" id="OQU91055">
    <property type="protein sequence ID" value="OQU91055"/>
    <property type="gene ID" value="SORBI_3001G104050"/>
</dbReference>
<name>A0A1Z5S5M5_SORBI</name>
<keyword evidence="2" id="KW-1185">Reference proteome</keyword>
<dbReference type="AlphaFoldDB" id="A0A1Z5S5M5"/>
<reference evidence="2" key="2">
    <citation type="journal article" date="2018" name="Plant J.">
        <title>The Sorghum bicolor reference genome: improved assembly, gene annotations, a transcriptome atlas, and signatures of genome organization.</title>
        <authorList>
            <person name="McCormick R.F."/>
            <person name="Truong S.K."/>
            <person name="Sreedasyam A."/>
            <person name="Jenkins J."/>
            <person name="Shu S."/>
            <person name="Sims D."/>
            <person name="Kennedy M."/>
            <person name="Amirebrahimi M."/>
            <person name="Weers B.D."/>
            <person name="McKinley B."/>
            <person name="Mattison A."/>
            <person name="Morishige D.T."/>
            <person name="Grimwood J."/>
            <person name="Schmutz J."/>
            <person name="Mullet J.E."/>
        </authorList>
    </citation>
    <scope>NUCLEOTIDE SEQUENCE [LARGE SCALE GENOMIC DNA]</scope>
    <source>
        <strain evidence="2">cv. BTx623</strain>
    </source>
</reference>
<accession>A0A1Z5S5M5</accession>
<sequence length="46" mass="5610">MRRRRLSEPRGSHIKTATPRHTLMQRNRRTKTGRMLIRIRTGQRIK</sequence>
<organism evidence="1 2">
    <name type="scientific">Sorghum bicolor</name>
    <name type="common">Sorghum</name>
    <name type="synonym">Sorghum vulgare</name>
    <dbReference type="NCBI Taxonomy" id="4558"/>
    <lineage>
        <taxon>Eukaryota</taxon>
        <taxon>Viridiplantae</taxon>
        <taxon>Streptophyta</taxon>
        <taxon>Embryophyta</taxon>
        <taxon>Tracheophyta</taxon>
        <taxon>Spermatophyta</taxon>
        <taxon>Magnoliopsida</taxon>
        <taxon>Liliopsida</taxon>
        <taxon>Poales</taxon>
        <taxon>Poaceae</taxon>
        <taxon>PACMAD clade</taxon>
        <taxon>Panicoideae</taxon>
        <taxon>Andropogonodae</taxon>
        <taxon>Andropogoneae</taxon>
        <taxon>Sorghinae</taxon>
        <taxon>Sorghum</taxon>
    </lineage>
</organism>
<protein>
    <submittedName>
        <fullName evidence="1">Uncharacterized protein</fullName>
    </submittedName>
</protein>
<dbReference type="EMBL" id="CM000760">
    <property type="protein sequence ID" value="OQU91055.1"/>
    <property type="molecule type" value="Genomic_DNA"/>
</dbReference>
<dbReference type="InParanoid" id="A0A1Z5S5M5"/>
<proteinExistence type="predicted"/>
<dbReference type="Proteomes" id="UP000000768">
    <property type="component" value="Chromosome 1"/>
</dbReference>
<reference evidence="1 2" key="1">
    <citation type="journal article" date="2009" name="Nature">
        <title>The Sorghum bicolor genome and the diversification of grasses.</title>
        <authorList>
            <person name="Paterson A.H."/>
            <person name="Bowers J.E."/>
            <person name="Bruggmann R."/>
            <person name="Dubchak I."/>
            <person name="Grimwood J."/>
            <person name="Gundlach H."/>
            <person name="Haberer G."/>
            <person name="Hellsten U."/>
            <person name="Mitros T."/>
            <person name="Poliakov A."/>
            <person name="Schmutz J."/>
            <person name="Spannagl M."/>
            <person name="Tang H."/>
            <person name="Wang X."/>
            <person name="Wicker T."/>
            <person name="Bharti A.K."/>
            <person name="Chapman J."/>
            <person name="Feltus F.A."/>
            <person name="Gowik U."/>
            <person name="Grigoriev I.V."/>
            <person name="Lyons E."/>
            <person name="Maher C.A."/>
            <person name="Martis M."/>
            <person name="Narechania A."/>
            <person name="Otillar R.P."/>
            <person name="Penning B.W."/>
            <person name="Salamov A.A."/>
            <person name="Wang Y."/>
            <person name="Zhang L."/>
            <person name="Carpita N.C."/>
            <person name="Freeling M."/>
            <person name="Gingle A.R."/>
            <person name="Hash C.T."/>
            <person name="Keller B."/>
            <person name="Klein P."/>
            <person name="Kresovich S."/>
            <person name="McCann M.C."/>
            <person name="Ming R."/>
            <person name="Peterson D.G."/>
            <person name="Mehboob-ur-Rahman"/>
            <person name="Ware D."/>
            <person name="Westhoff P."/>
            <person name="Mayer K.F."/>
            <person name="Messing J."/>
            <person name="Rokhsar D.S."/>
        </authorList>
    </citation>
    <scope>NUCLEOTIDE SEQUENCE [LARGE SCALE GENOMIC DNA]</scope>
    <source>
        <strain evidence="2">cv. BTx623</strain>
    </source>
</reference>
<evidence type="ECO:0000313" key="1">
    <source>
        <dbReference type="EMBL" id="OQU91055.1"/>
    </source>
</evidence>
<gene>
    <name evidence="1" type="ORF">SORBI_3001G104050</name>
</gene>